<evidence type="ECO:0000256" key="7">
    <source>
        <dbReference type="ARBA" id="ARBA00023136"/>
    </source>
</evidence>
<dbReference type="Proteomes" id="UP000078348">
    <property type="component" value="Unassembled WGS sequence"/>
</dbReference>
<protein>
    <recommendedName>
        <fullName evidence="3">Conserved oligomeric Golgi complex subunit 8</fullName>
    </recommendedName>
    <alternativeName>
        <fullName evidence="8">Component of oligomeric Golgi complex 8</fullName>
    </alternativeName>
</protein>
<evidence type="ECO:0000256" key="8">
    <source>
        <dbReference type="ARBA" id="ARBA00031347"/>
    </source>
</evidence>
<dbReference type="GO" id="GO:0000139">
    <property type="term" value="C:Golgi membrane"/>
    <property type="evidence" value="ECO:0007669"/>
    <property type="project" value="UniProtKB-SubCell"/>
</dbReference>
<accession>A0A196SPA4</accession>
<dbReference type="EMBL" id="LXWW01000011">
    <property type="protein sequence ID" value="OAO18012.1"/>
    <property type="molecule type" value="Genomic_DNA"/>
</dbReference>
<keyword evidence="5" id="KW-0653">Protein transport</keyword>
<evidence type="ECO:0000256" key="3">
    <source>
        <dbReference type="ARBA" id="ARBA00020983"/>
    </source>
</evidence>
<evidence type="ECO:0000256" key="1">
    <source>
        <dbReference type="ARBA" id="ARBA00004395"/>
    </source>
</evidence>
<dbReference type="OrthoDB" id="1661054at2759"/>
<dbReference type="InterPro" id="IPR007255">
    <property type="entry name" value="COG8"/>
</dbReference>
<comment type="similarity">
    <text evidence="2">Belongs to the COG8 family.</text>
</comment>
<dbReference type="AlphaFoldDB" id="A0A196SPA4"/>
<evidence type="ECO:0000313" key="10">
    <source>
        <dbReference type="Proteomes" id="UP000078348"/>
    </source>
</evidence>
<keyword evidence="6" id="KW-0333">Golgi apparatus</keyword>
<dbReference type="SUPFAM" id="SSF74788">
    <property type="entry name" value="Cullin repeat-like"/>
    <property type="match status" value="1"/>
</dbReference>
<dbReference type="Pfam" id="PF04124">
    <property type="entry name" value="Dor1"/>
    <property type="match status" value="2"/>
</dbReference>
<dbReference type="GO" id="GO:0017119">
    <property type="term" value="C:Golgi transport complex"/>
    <property type="evidence" value="ECO:0007669"/>
    <property type="project" value="InterPro"/>
</dbReference>
<name>A0A196SPA4_BLAHN</name>
<comment type="caution">
    <text evidence="9">The sequence shown here is derived from an EMBL/GenBank/DDBJ whole genome shotgun (WGS) entry which is preliminary data.</text>
</comment>
<proteinExistence type="inferred from homology"/>
<evidence type="ECO:0000313" key="9">
    <source>
        <dbReference type="EMBL" id="OAO18012.1"/>
    </source>
</evidence>
<evidence type="ECO:0000256" key="5">
    <source>
        <dbReference type="ARBA" id="ARBA00022927"/>
    </source>
</evidence>
<dbReference type="InterPro" id="IPR016159">
    <property type="entry name" value="Cullin_repeat-like_dom_sf"/>
</dbReference>
<keyword evidence="10" id="KW-1185">Reference proteome</keyword>
<keyword evidence="4" id="KW-0813">Transport</keyword>
<dbReference type="PANTHER" id="PTHR21311">
    <property type="entry name" value="CONSERVED OLIGOMERIC GOLGI COMPLEX COMPONENT 8"/>
    <property type="match status" value="1"/>
</dbReference>
<dbReference type="STRING" id="478820.A0A196SPA4"/>
<comment type="subcellular location">
    <subcellularLocation>
        <location evidence="1">Golgi apparatus membrane</location>
        <topology evidence="1">Peripheral membrane protein</topology>
    </subcellularLocation>
</comment>
<evidence type="ECO:0000256" key="2">
    <source>
        <dbReference type="ARBA" id="ARBA00006419"/>
    </source>
</evidence>
<gene>
    <name evidence="9" type="ORF">AV274_0255</name>
</gene>
<sequence length="554" mass="63287">MATTQLASLSKLIDIPIDSHYDESYIIRLASMSLRELLDEPSRLEMKANSLEREIQTKAIEQNEVFEKAQKCFSDVLEKINSLQLTVSTACEYIPTVKYSCSSFSKEVEDTYTKYNQSKKALKYHTQLLELLEMPQLMDTCIRNNLHEEGLVLLRHANALFCEHLSLHPISVTSSPNATPSTIQADSLRSGNSIILSIFREMVAVAEQQETLLIRELETDISTSRCVQIVNYLAQNYALRFNTQQKDALTLDSLSQEQVTEIKTNFLKARDRFFLVKKTAVLTEYDQGEYLKGYIAVFKDKCMSVVTQYQAVFGNTMEGFFHNYLMQEVTNFVDVFGKHIKKVISGSLLASLFRDVVYLCDGLSILHCNIYFLLHPVMVSAVEELMQQYWSVVRDEFVGQVNSSLFWMKSVYTQNVFKLKSRDTFLLYCNEKKEELLPGYLLEVPVLAKLVNDFIATFNELRFVAIKGEAKTIVKGLNGCLVEMAKGVVKARDLVSQIMVPKTRNETILSNQDHFDIIVIQFVNTILPLVEAYLQKLFDTKEELVDVVSAVWFG</sequence>
<keyword evidence="7" id="KW-0472">Membrane</keyword>
<evidence type="ECO:0000256" key="4">
    <source>
        <dbReference type="ARBA" id="ARBA00022448"/>
    </source>
</evidence>
<evidence type="ECO:0000256" key="6">
    <source>
        <dbReference type="ARBA" id="ARBA00023034"/>
    </source>
</evidence>
<organism evidence="9 10">
    <name type="scientific">Blastocystis sp. subtype 1 (strain ATCC 50177 / NandII)</name>
    <dbReference type="NCBI Taxonomy" id="478820"/>
    <lineage>
        <taxon>Eukaryota</taxon>
        <taxon>Sar</taxon>
        <taxon>Stramenopiles</taxon>
        <taxon>Bigyra</taxon>
        <taxon>Opalozoa</taxon>
        <taxon>Opalinata</taxon>
        <taxon>Blastocystidae</taxon>
        <taxon>Blastocystis</taxon>
    </lineage>
</organism>
<reference evidence="9 10" key="1">
    <citation type="submission" date="2016-05" db="EMBL/GenBank/DDBJ databases">
        <title>Nuclear genome of Blastocystis sp. subtype 1 NandII.</title>
        <authorList>
            <person name="Gentekaki E."/>
            <person name="Curtis B."/>
            <person name="Stairs C."/>
            <person name="Eme L."/>
            <person name="Herman E."/>
            <person name="Klimes V."/>
            <person name="Arias M.C."/>
            <person name="Elias M."/>
            <person name="Hilliou F."/>
            <person name="Klute M."/>
            <person name="Malik S.-B."/>
            <person name="Pightling A."/>
            <person name="Rachubinski R."/>
            <person name="Salas D."/>
            <person name="Schlacht A."/>
            <person name="Suga H."/>
            <person name="Archibald J."/>
            <person name="Ball S.G."/>
            <person name="Clark G."/>
            <person name="Dacks J."/>
            <person name="Van Der Giezen M."/>
            <person name="Tsaousis A."/>
            <person name="Roger A."/>
        </authorList>
    </citation>
    <scope>NUCLEOTIDE SEQUENCE [LARGE SCALE GENOMIC DNA]</scope>
    <source>
        <strain evidence="10">ATCC 50177 / NandII</strain>
    </source>
</reference>
<dbReference type="GO" id="GO:0015031">
    <property type="term" value="P:protein transport"/>
    <property type="evidence" value="ECO:0007669"/>
    <property type="project" value="UniProtKB-KW"/>
</dbReference>
<dbReference type="GO" id="GO:0006891">
    <property type="term" value="P:intra-Golgi vesicle-mediated transport"/>
    <property type="evidence" value="ECO:0007669"/>
    <property type="project" value="TreeGrafter"/>
</dbReference>
<dbReference type="PANTHER" id="PTHR21311:SF0">
    <property type="entry name" value="CONSERVED OLIGOMERIC GOLGI COMPLEX SUBUNIT 8"/>
    <property type="match status" value="1"/>
</dbReference>